<dbReference type="Proteomes" id="UP000887226">
    <property type="component" value="Unassembled WGS sequence"/>
</dbReference>
<evidence type="ECO:0000256" key="1">
    <source>
        <dbReference type="SAM" id="SignalP"/>
    </source>
</evidence>
<evidence type="ECO:0000313" key="2">
    <source>
        <dbReference type="EMBL" id="KAG9243927.1"/>
    </source>
</evidence>
<reference evidence="2" key="1">
    <citation type="journal article" date="2021" name="IMA Fungus">
        <title>Genomic characterization of three marine fungi, including Emericellopsis atlantica sp. nov. with signatures of a generalist lifestyle and marine biomass degradation.</title>
        <authorList>
            <person name="Hagestad O.C."/>
            <person name="Hou L."/>
            <person name="Andersen J.H."/>
            <person name="Hansen E.H."/>
            <person name="Altermark B."/>
            <person name="Li C."/>
            <person name="Kuhnert E."/>
            <person name="Cox R.J."/>
            <person name="Crous P.W."/>
            <person name="Spatafora J.W."/>
            <person name="Lail K."/>
            <person name="Amirebrahimi M."/>
            <person name="Lipzen A."/>
            <person name="Pangilinan J."/>
            <person name="Andreopoulos W."/>
            <person name="Hayes R.D."/>
            <person name="Ng V."/>
            <person name="Grigoriev I.V."/>
            <person name="Jackson S.A."/>
            <person name="Sutton T.D.S."/>
            <person name="Dobson A.D.W."/>
            <person name="Rama T."/>
        </authorList>
    </citation>
    <scope>NUCLEOTIDE SEQUENCE</scope>
    <source>
        <strain evidence="2">TRa3180A</strain>
    </source>
</reference>
<feature type="chain" id="PRO_5040237540" evidence="1">
    <location>
        <begin position="21"/>
        <end position="186"/>
    </location>
</feature>
<organism evidence="2 3">
    <name type="scientific">Calycina marina</name>
    <dbReference type="NCBI Taxonomy" id="1763456"/>
    <lineage>
        <taxon>Eukaryota</taxon>
        <taxon>Fungi</taxon>
        <taxon>Dikarya</taxon>
        <taxon>Ascomycota</taxon>
        <taxon>Pezizomycotina</taxon>
        <taxon>Leotiomycetes</taxon>
        <taxon>Helotiales</taxon>
        <taxon>Pezizellaceae</taxon>
        <taxon>Calycina</taxon>
    </lineage>
</organism>
<dbReference type="OrthoDB" id="3513524at2759"/>
<accession>A0A9P8CEM7</accession>
<protein>
    <submittedName>
        <fullName evidence="2">Uncharacterized protein</fullName>
    </submittedName>
</protein>
<gene>
    <name evidence="2" type="ORF">BJ878DRAFT_97098</name>
</gene>
<keyword evidence="3" id="KW-1185">Reference proteome</keyword>
<dbReference type="EMBL" id="MU253941">
    <property type="protein sequence ID" value="KAG9243927.1"/>
    <property type="molecule type" value="Genomic_DNA"/>
</dbReference>
<name>A0A9P8CEM7_9HELO</name>
<evidence type="ECO:0000313" key="3">
    <source>
        <dbReference type="Proteomes" id="UP000887226"/>
    </source>
</evidence>
<proteinExistence type="predicted"/>
<feature type="signal peptide" evidence="1">
    <location>
        <begin position="1"/>
        <end position="20"/>
    </location>
</feature>
<dbReference type="AlphaFoldDB" id="A0A9P8CEM7"/>
<comment type="caution">
    <text evidence="2">The sequence shown here is derived from an EMBL/GenBank/DDBJ whole genome shotgun (WGS) entry which is preliminary data.</text>
</comment>
<sequence>MMFVNTVFFAAAALASLVSATNTVEFVNQDDTIRHIVFTGQSGMSELADITIEGKGTATQSFSTGWIGNWYSYNDGQYSDFGMLGEVRFDGSDGLVYFDVSALINSTDTEGVKMMYPNDQNPSASSSTVSGCQTSPCENQYNEWDDVATKATNNSDLVCLIGNVATTTRRGAARLYSRDFVTGESS</sequence>
<keyword evidence="1" id="KW-0732">Signal</keyword>